<reference evidence="2 3" key="1">
    <citation type="submission" date="2011-06" db="EMBL/GenBank/DDBJ databases">
        <title>The draft genome of Thiorhodococcus drewsii AZ1.</title>
        <authorList>
            <consortium name="US DOE Joint Genome Institute (JGI-PGF)"/>
            <person name="Lucas S."/>
            <person name="Han J."/>
            <person name="Lapidus A."/>
            <person name="Cheng J.-F."/>
            <person name="Goodwin L."/>
            <person name="Pitluck S."/>
            <person name="Peters L."/>
            <person name="Land M.L."/>
            <person name="Hauser L."/>
            <person name="Vogl K."/>
            <person name="Liu Z."/>
            <person name="Imhoff J."/>
            <person name="Thiel V."/>
            <person name="Frigaard N.-U."/>
            <person name="Bryant D.A."/>
            <person name="Woyke T.J."/>
        </authorList>
    </citation>
    <scope>NUCLEOTIDE SEQUENCE [LARGE SCALE GENOMIC DNA]</scope>
    <source>
        <strain evidence="2 3">AZ1</strain>
    </source>
</reference>
<evidence type="ECO:0000313" key="2">
    <source>
        <dbReference type="EMBL" id="EGV28153.1"/>
    </source>
</evidence>
<feature type="transmembrane region" description="Helical" evidence="1">
    <location>
        <begin position="12"/>
        <end position="34"/>
    </location>
</feature>
<protein>
    <submittedName>
        <fullName evidence="2">Uncharacterized protein</fullName>
    </submittedName>
</protein>
<comment type="caution">
    <text evidence="2">The sequence shown here is derived from an EMBL/GenBank/DDBJ whole genome shotgun (WGS) entry which is preliminary data.</text>
</comment>
<accession>G2E6Z1</accession>
<organism evidence="2 3">
    <name type="scientific">Thiorhodococcus drewsii AZ1</name>
    <dbReference type="NCBI Taxonomy" id="765913"/>
    <lineage>
        <taxon>Bacteria</taxon>
        <taxon>Pseudomonadati</taxon>
        <taxon>Pseudomonadota</taxon>
        <taxon>Gammaproteobacteria</taxon>
        <taxon>Chromatiales</taxon>
        <taxon>Chromatiaceae</taxon>
        <taxon>Thiorhodococcus</taxon>
    </lineage>
</organism>
<keyword evidence="1" id="KW-0812">Transmembrane</keyword>
<keyword evidence="1" id="KW-0472">Membrane</keyword>
<sequence>MFSIRHWKWWHWLLAGILMPLLMGALGLLIYIGLAAIELVARMFCGPAQSRGRALDSPRMRLVATDPETLWNDGDQLVGSMFDDTERRDL</sequence>
<evidence type="ECO:0000256" key="1">
    <source>
        <dbReference type="SAM" id="Phobius"/>
    </source>
</evidence>
<name>G2E6Z1_9GAMM</name>
<keyword evidence="1" id="KW-1133">Transmembrane helix</keyword>
<dbReference type="EMBL" id="AFWT01000045">
    <property type="protein sequence ID" value="EGV28153.1"/>
    <property type="molecule type" value="Genomic_DNA"/>
</dbReference>
<proteinExistence type="predicted"/>
<dbReference type="Proteomes" id="UP000004200">
    <property type="component" value="Unassembled WGS sequence"/>
</dbReference>
<dbReference type="AlphaFoldDB" id="G2E6Z1"/>
<gene>
    <name evidence="2" type="ORF">ThidrDRAFT_4054</name>
</gene>
<evidence type="ECO:0000313" key="3">
    <source>
        <dbReference type="Proteomes" id="UP000004200"/>
    </source>
</evidence>
<dbReference type="STRING" id="765913.ThidrDRAFT_4054"/>
<keyword evidence="3" id="KW-1185">Reference proteome</keyword>